<sequence>MTATIDDVTALLTALGLLIGALSATAGRAAQCLSDIRRQNARLQSTATKTERRQVDVNQKIDRLHELMLDHITMTDSRAGRIVTRLDHQDARLTRLEEENRK</sequence>
<accession>A0ABV5X398</accession>
<dbReference type="RefSeq" id="WP_376840754.1">
    <property type="nucleotide sequence ID" value="NZ_JBHMAU010000067.1"/>
</dbReference>
<evidence type="ECO:0000313" key="1">
    <source>
        <dbReference type="EMBL" id="MFB9776894.1"/>
    </source>
</evidence>
<gene>
    <name evidence="1" type="ORF">ACFFN1_10885</name>
</gene>
<reference evidence="1 2" key="1">
    <citation type="submission" date="2024-09" db="EMBL/GenBank/DDBJ databases">
        <authorList>
            <person name="Sun Q."/>
            <person name="Mori K."/>
        </authorList>
    </citation>
    <scope>NUCLEOTIDE SEQUENCE [LARGE SCALE GENOMIC DNA]</scope>
    <source>
        <strain evidence="1 2">JCM 11683</strain>
    </source>
</reference>
<name>A0ABV5X398_9MICO</name>
<dbReference type="EMBL" id="JBHMAU010000067">
    <property type="protein sequence ID" value="MFB9776894.1"/>
    <property type="molecule type" value="Genomic_DNA"/>
</dbReference>
<keyword evidence="2" id="KW-1185">Reference proteome</keyword>
<proteinExistence type="predicted"/>
<organism evidence="1 2">
    <name type="scientific">Brevibacterium otitidis</name>
    <dbReference type="NCBI Taxonomy" id="53364"/>
    <lineage>
        <taxon>Bacteria</taxon>
        <taxon>Bacillati</taxon>
        <taxon>Actinomycetota</taxon>
        <taxon>Actinomycetes</taxon>
        <taxon>Micrococcales</taxon>
        <taxon>Brevibacteriaceae</taxon>
        <taxon>Brevibacterium</taxon>
    </lineage>
</organism>
<comment type="caution">
    <text evidence="1">The sequence shown here is derived from an EMBL/GenBank/DDBJ whole genome shotgun (WGS) entry which is preliminary data.</text>
</comment>
<dbReference type="Proteomes" id="UP001589707">
    <property type="component" value="Unassembled WGS sequence"/>
</dbReference>
<evidence type="ECO:0000313" key="2">
    <source>
        <dbReference type="Proteomes" id="UP001589707"/>
    </source>
</evidence>
<protein>
    <submittedName>
        <fullName evidence="1">Uncharacterized protein</fullName>
    </submittedName>
</protein>